<dbReference type="GO" id="GO:0004029">
    <property type="term" value="F:aldehyde dehydrogenase (NAD+) activity"/>
    <property type="evidence" value="ECO:0007669"/>
    <property type="project" value="TreeGrafter"/>
</dbReference>
<dbReference type="Gene3D" id="3.40.50.720">
    <property type="entry name" value="NAD(P)-binding Rossmann-like Domain"/>
    <property type="match status" value="1"/>
</dbReference>
<proteinExistence type="predicted"/>
<dbReference type="Pfam" id="PF13460">
    <property type="entry name" value="NAD_binding_10"/>
    <property type="match status" value="1"/>
</dbReference>
<reference evidence="2 3" key="1">
    <citation type="journal article" date="2018" name="IMA Fungus">
        <title>IMA Genome-F 9: Draft genome sequence of Annulohypoxylon stygium, Aspergillus mulundensis, Berkeleyomyces basicola (syn. Thielaviopsis basicola), Ceratocystis smalleyi, two Cercospora beticola strains, Coleophoma cylindrospora, Fusarium fracticaudum, Phialophora cf. hyalina, and Morchella septimelata.</title>
        <authorList>
            <person name="Wingfield B.D."/>
            <person name="Bills G.F."/>
            <person name="Dong Y."/>
            <person name="Huang W."/>
            <person name="Nel W.J."/>
            <person name="Swalarsk-Parry B.S."/>
            <person name="Vaghefi N."/>
            <person name="Wilken P.M."/>
            <person name="An Z."/>
            <person name="de Beer Z.W."/>
            <person name="De Vos L."/>
            <person name="Chen L."/>
            <person name="Duong T.A."/>
            <person name="Gao Y."/>
            <person name="Hammerbacher A."/>
            <person name="Kikkert J.R."/>
            <person name="Li Y."/>
            <person name="Li H."/>
            <person name="Li K."/>
            <person name="Li Q."/>
            <person name="Liu X."/>
            <person name="Ma X."/>
            <person name="Naidoo K."/>
            <person name="Pethybridge S.J."/>
            <person name="Sun J."/>
            <person name="Steenkamp E.T."/>
            <person name="van der Nest M.A."/>
            <person name="van Wyk S."/>
            <person name="Wingfield M.J."/>
            <person name="Xiong C."/>
            <person name="Yue Q."/>
            <person name="Zhang X."/>
        </authorList>
    </citation>
    <scope>NUCLEOTIDE SEQUENCE [LARGE SCALE GENOMIC DNA]</scope>
    <source>
        <strain evidence="2 3">BP6252</strain>
    </source>
</reference>
<gene>
    <name evidence="2" type="ORF">BP6252_12076</name>
</gene>
<organism evidence="2 3">
    <name type="scientific">Coleophoma cylindrospora</name>
    <dbReference type="NCBI Taxonomy" id="1849047"/>
    <lineage>
        <taxon>Eukaryota</taxon>
        <taxon>Fungi</taxon>
        <taxon>Dikarya</taxon>
        <taxon>Ascomycota</taxon>
        <taxon>Pezizomycotina</taxon>
        <taxon>Leotiomycetes</taxon>
        <taxon>Helotiales</taxon>
        <taxon>Dermateaceae</taxon>
        <taxon>Coleophoma</taxon>
    </lineage>
</organism>
<dbReference type="InterPro" id="IPR051783">
    <property type="entry name" value="NAD(P)-dependent_oxidoreduct"/>
</dbReference>
<protein>
    <recommendedName>
        <fullName evidence="1">NAD(P)-binding domain-containing protein</fullName>
    </recommendedName>
</protein>
<evidence type="ECO:0000313" key="2">
    <source>
        <dbReference type="EMBL" id="RDW60693.1"/>
    </source>
</evidence>
<accession>A0A3D8QFT0</accession>
<dbReference type="GO" id="GO:0005737">
    <property type="term" value="C:cytoplasm"/>
    <property type="evidence" value="ECO:0007669"/>
    <property type="project" value="TreeGrafter"/>
</dbReference>
<dbReference type="OrthoDB" id="2130169at2759"/>
<name>A0A3D8QFT0_9HELO</name>
<dbReference type="PANTHER" id="PTHR48079:SF6">
    <property type="entry name" value="NAD(P)-BINDING DOMAIN-CONTAINING PROTEIN-RELATED"/>
    <property type="match status" value="1"/>
</dbReference>
<dbReference type="InterPro" id="IPR036291">
    <property type="entry name" value="NAD(P)-bd_dom_sf"/>
</dbReference>
<dbReference type="EMBL" id="PDLM01000015">
    <property type="protein sequence ID" value="RDW60693.1"/>
    <property type="molecule type" value="Genomic_DNA"/>
</dbReference>
<dbReference type="AlphaFoldDB" id="A0A3D8QFT0"/>
<evidence type="ECO:0000259" key="1">
    <source>
        <dbReference type="Pfam" id="PF13460"/>
    </source>
</evidence>
<dbReference type="Proteomes" id="UP000256645">
    <property type="component" value="Unassembled WGS sequence"/>
</dbReference>
<keyword evidence="3" id="KW-1185">Reference proteome</keyword>
<feature type="domain" description="NAD(P)-binding" evidence="1">
    <location>
        <begin position="12"/>
        <end position="132"/>
    </location>
</feature>
<dbReference type="InterPro" id="IPR016040">
    <property type="entry name" value="NAD(P)-bd_dom"/>
</dbReference>
<dbReference type="SUPFAM" id="SSF51735">
    <property type="entry name" value="NAD(P)-binding Rossmann-fold domains"/>
    <property type="match status" value="1"/>
</dbReference>
<evidence type="ECO:0000313" key="3">
    <source>
        <dbReference type="Proteomes" id="UP000256645"/>
    </source>
</evidence>
<comment type="caution">
    <text evidence="2">The sequence shown here is derived from an EMBL/GenBank/DDBJ whole genome shotgun (WGS) entry which is preliminary data.</text>
</comment>
<dbReference type="STRING" id="1849047.A0A3D8QFT0"/>
<sequence>MSSSAQRIFVTGAAGYLGGNTVVRLLEKNPDANLALLVRDEAQGKILSSRWPNVEIVQGSLDDVELMRREAAKSDVVLQTASADHAPSAIALIEGLAQHKPTPGYFIHVSGTGMLHDVSNGYGNLAERVYSDISELKEVTSLPIEGNIHRDVDAAVLAAHEATNVPVAIISPPTIHGVGKGPVKTRSLQIPFMTEAIIKRGKGFQVLEGQNMWSHIHIDDAADSFIVLVEEALKPNGGKAQWGDEGYYFIEAGDFKWGDVATAISEQLSAKGAIPTAEVEKVSVEDASAYHPWAPLLWGGNSRVRADRLRALGWEPKHVDILASVPEMVAQEIKKV</sequence>
<dbReference type="PANTHER" id="PTHR48079">
    <property type="entry name" value="PROTEIN YEEZ"/>
    <property type="match status" value="1"/>
</dbReference>